<gene>
    <name evidence="2" type="ORF">I306_01326</name>
</gene>
<evidence type="ECO:0000256" key="1">
    <source>
        <dbReference type="SAM" id="MobiDB-lite"/>
    </source>
</evidence>
<dbReference type="Proteomes" id="UP000054272">
    <property type="component" value="Unassembled WGS sequence"/>
</dbReference>
<protein>
    <submittedName>
        <fullName evidence="2">Uncharacterized protein</fullName>
    </submittedName>
</protein>
<proteinExistence type="predicted"/>
<feature type="region of interest" description="Disordered" evidence="1">
    <location>
        <begin position="28"/>
        <end position="57"/>
    </location>
</feature>
<organism evidence="2 3">
    <name type="scientific">Cryptococcus gattii EJB2</name>
    <dbReference type="NCBI Taxonomy" id="1296103"/>
    <lineage>
        <taxon>Eukaryota</taxon>
        <taxon>Fungi</taxon>
        <taxon>Dikarya</taxon>
        <taxon>Basidiomycota</taxon>
        <taxon>Agaricomycotina</taxon>
        <taxon>Tremellomycetes</taxon>
        <taxon>Tremellales</taxon>
        <taxon>Cryptococcaceae</taxon>
        <taxon>Cryptococcus</taxon>
        <taxon>Cryptococcus gattii species complex</taxon>
    </lineage>
</organism>
<evidence type="ECO:0000313" key="3">
    <source>
        <dbReference type="Proteomes" id="UP000054272"/>
    </source>
</evidence>
<evidence type="ECO:0000313" key="2">
    <source>
        <dbReference type="EMBL" id="KIR81621.1"/>
    </source>
</evidence>
<keyword evidence="3" id="KW-1185">Reference proteome</keyword>
<reference evidence="2 3" key="1">
    <citation type="submission" date="2015-01" db="EMBL/GenBank/DDBJ databases">
        <title>The Genome Sequence of Cryptococcus gattii EJB2.</title>
        <authorList>
            <consortium name="The Broad Institute Genomics Platform"/>
            <person name="Cuomo C."/>
            <person name="Litvintseva A."/>
            <person name="Chen Y."/>
            <person name="Heitman J."/>
            <person name="Sun S."/>
            <person name="Springer D."/>
            <person name="Dromer F."/>
            <person name="Young S."/>
            <person name="Zeng Q."/>
            <person name="Gargeya S."/>
            <person name="Abouelleil A."/>
            <person name="Alvarado L."/>
            <person name="Chapman S.B."/>
            <person name="Gainer-Dewar J."/>
            <person name="Goldberg J."/>
            <person name="Griggs A."/>
            <person name="Gujja S."/>
            <person name="Hansen M."/>
            <person name="Howarth C."/>
            <person name="Imamovic A."/>
            <person name="Larimer J."/>
            <person name="Murphy C."/>
            <person name="Naylor J."/>
            <person name="Pearson M."/>
            <person name="Priest M."/>
            <person name="Roberts A."/>
            <person name="Saif S."/>
            <person name="Shea T."/>
            <person name="Sykes S."/>
            <person name="Wortman J."/>
            <person name="Nusbaum C."/>
            <person name="Birren B."/>
        </authorList>
    </citation>
    <scope>NUCLEOTIDE SEQUENCE [LARGE SCALE GENOMIC DNA]</scope>
    <source>
        <strain evidence="2 3">EJB2</strain>
    </source>
</reference>
<sequence>MEAASYTSPMARGRSTCILDTGRRTVTSPCASTESHNNHLPFIHPPSQAPKRARPTIRWPSPSAAVYAQTFR</sequence>
<name>A0ABR5C174_9TREE</name>
<dbReference type="EMBL" id="KN848593">
    <property type="protein sequence ID" value="KIR81621.1"/>
    <property type="molecule type" value="Genomic_DNA"/>
</dbReference>
<accession>A0ABR5C174</accession>